<dbReference type="Proteomes" id="UP000279594">
    <property type="component" value="Chromosome"/>
</dbReference>
<gene>
    <name evidence="1" type="ORF">D9M09_16095</name>
</gene>
<evidence type="ECO:0000313" key="1">
    <source>
        <dbReference type="EMBL" id="AYM77147.1"/>
    </source>
</evidence>
<accession>A0A3G2EAK0</accession>
<dbReference type="InterPro" id="IPR009678">
    <property type="entry name" value="Phage_tail_completion_R"/>
</dbReference>
<protein>
    <submittedName>
        <fullName evidence="1">Uncharacterized protein</fullName>
    </submittedName>
</protein>
<sequence>MVALLAWLKVHQLDLMTNEKTRKHGIAFKFEFNNRETVDISIKLNLTERIAVKPARPVAWTSSILPR</sequence>
<organism evidence="1 2">
    <name type="scientific">Janthinobacterium agaricidamnosum</name>
    <dbReference type="NCBI Taxonomy" id="55508"/>
    <lineage>
        <taxon>Bacteria</taxon>
        <taxon>Pseudomonadati</taxon>
        <taxon>Pseudomonadota</taxon>
        <taxon>Betaproteobacteria</taxon>
        <taxon>Burkholderiales</taxon>
        <taxon>Oxalobacteraceae</taxon>
        <taxon>Janthinobacterium</taxon>
    </lineage>
</organism>
<name>A0A3G2EAK0_9BURK</name>
<keyword evidence="2" id="KW-1185">Reference proteome</keyword>
<proteinExistence type="predicted"/>
<evidence type="ECO:0000313" key="2">
    <source>
        <dbReference type="Proteomes" id="UP000279594"/>
    </source>
</evidence>
<dbReference type="RefSeq" id="WP_121669869.1">
    <property type="nucleotide sequence ID" value="NZ_CP033019.1"/>
</dbReference>
<dbReference type="EMBL" id="CP033019">
    <property type="protein sequence ID" value="AYM77147.1"/>
    <property type="molecule type" value="Genomic_DNA"/>
</dbReference>
<dbReference type="Pfam" id="PF06891">
    <property type="entry name" value="P2_Phage_GpR"/>
    <property type="match status" value="1"/>
</dbReference>
<dbReference type="AlphaFoldDB" id="A0A3G2EAK0"/>
<reference evidence="1 2" key="1">
    <citation type="submission" date="2018-10" db="EMBL/GenBank/DDBJ databases">
        <title>Effects of UV and annual dynamics of microbial communities in freshwater RAS systems.</title>
        <authorList>
            <person name="Bekkelund A.K."/>
            <person name="Hansen B.R."/>
            <person name="Stokken H."/>
            <person name="Eriksen B.F."/>
            <person name="Kashulin N.A."/>
        </authorList>
    </citation>
    <scope>NUCLEOTIDE SEQUENCE [LARGE SCALE GENOMIC DNA]</scope>
    <source>
        <strain evidence="1 2">BHSEK</strain>
    </source>
</reference>